<reference evidence="1" key="1">
    <citation type="submission" date="2018-10" db="EMBL/GenBank/DDBJ databases">
        <authorList>
            <consortium name="NARMS: The National Antimicrobial Resistance Monitoring System"/>
        </authorList>
    </citation>
    <scope>NUCLEOTIDE SEQUENCE [LARGE SCALE GENOMIC DNA]</scope>
    <source>
        <strain evidence="1">CVM N17EC0388</strain>
    </source>
</reference>
<organism evidence="1">
    <name type="scientific">Escherichia coli</name>
    <dbReference type="NCBI Taxonomy" id="562"/>
    <lineage>
        <taxon>Bacteria</taxon>
        <taxon>Pseudomonadati</taxon>
        <taxon>Pseudomonadota</taxon>
        <taxon>Gammaproteobacteria</taxon>
        <taxon>Enterobacterales</taxon>
        <taxon>Enterobacteriaceae</taxon>
        <taxon>Escherichia</taxon>
    </lineage>
</organism>
<dbReference type="Pfam" id="PF10109">
    <property type="entry name" value="Phage_TAC_7"/>
    <property type="match status" value="1"/>
</dbReference>
<accession>A0A3L0WWL2</accession>
<gene>
    <name evidence="1" type="ORF">D9F05_00690</name>
</gene>
<evidence type="ECO:0000313" key="1">
    <source>
        <dbReference type="EMBL" id="MHO02911.1"/>
    </source>
</evidence>
<sequence length="94" mass="10266">MENKTVTLDTPIQRGDTTITDVQLRKPKAGEMRGLNMADVLQMDVNALTKLLPRITTPILTEAEIGNMDPADFVQLGSEVAGFLMTKKMGYLAA</sequence>
<protein>
    <submittedName>
        <fullName evidence="1">Phage tail assembly protein</fullName>
    </submittedName>
</protein>
<comment type="caution">
    <text evidence="1">The sequence shown here is derived from an EMBL/GenBank/DDBJ whole genome shotgun (WGS) entry which is preliminary data.</text>
</comment>
<name>A0A3L0WWL2_ECOLX</name>
<proteinExistence type="predicted"/>
<dbReference type="AlphaFoldDB" id="A0A3L0WWL2"/>
<dbReference type="EMBL" id="RNRV01000001">
    <property type="protein sequence ID" value="MHO02911.1"/>
    <property type="molecule type" value="Genomic_DNA"/>
</dbReference>
<dbReference type="InterPro" id="IPR019289">
    <property type="entry name" value="Phage_tail_E/E"/>
</dbReference>